<proteinExistence type="predicted"/>
<organism evidence="1 2">
    <name type="scientific">Steinernema hermaphroditum</name>
    <dbReference type="NCBI Taxonomy" id="289476"/>
    <lineage>
        <taxon>Eukaryota</taxon>
        <taxon>Metazoa</taxon>
        <taxon>Ecdysozoa</taxon>
        <taxon>Nematoda</taxon>
        <taxon>Chromadorea</taxon>
        <taxon>Rhabditida</taxon>
        <taxon>Tylenchina</taxon>
        <taxon>Panagrolaimomorpha</taxon>
        <taxon>Strongyloidoidea</taxon>
        <taxon>Steinernematidae</taxon>
        <taxon>Steinernema</taxon>
    </lineage>
</organism>
<protein>
    <submittedName>
        <fullName evidence="1">Uncharacterized protein</fullName>
    </submittedName>
</protein>
<reference evidence="1" key="1">
    <citation type="submission" date="2023-06" db="EMBL/GenBank/DDBJ databases">
        <title>Genomic analysis of the entomopathogenic nematode Steinernema hermaphroditum.</title>
        <authorList>
            <person name="Schwarz E.M."/>
            <person name="Heppert J.K."/>
            <person name="Baniya A."/>
            <person name="Schwartz H.T."/>
            <person name="Tan C.-H."/>
            <person name="Antoshechkin I."/>
            <person name="Sternberg P.W."/>
            <person name="Goodrich-Blair H."/>
            <person name="Dillman A.R."/>
        </authorList>
    </citation>
    <scope>NUCLEOTIDE SEQUENCE</scope>
    <source>
        <strain evidence="1">PS9179</strain>
        <tissue evidence="1">Whole animal</tissue>
    </source>
</reference>
<evidence type="ECO:0000313" key="1">
    <source>
        <dbReference type="EMBL" id="KAK0425738.1"/>
    </source>
</evidence>
<gene>
    <name evidence="1" type="ORF">QR680_009352</name>
</gene>
<evidence type="ECO:0000313" key="2">
    <source>
        <dbReference type="Proteomes" id="UP001175271"/>
    </source>
</evidence>
<accession>A0AA39IK01</accession>
<dbReference type="EMBL" id="JAUCMV010000001">
    <property type="protein sequence ID" value="KAK0425738.1"/>
    <property type="molecule type" value="Genomic_DNA"/>
</dbReference>
<dbReference type="AlphaFoldDB" id="A0AA39IK01"/>
<comment type="caution">
    <text evidence="1">The sequence shown here is derived from an EMBL/GenBank/DDBJ whole genome shotgun (WGS) entry which is preliminary data.</text>
</comment>
<keyword evidence="2" id="KW-1185">Reference proteome</keyword>
<name>A0AA39IK01_9BILA</name>
<sequence>METWMFWMFRSSCFRDRRQTTPNTFVGPRTMLTQKVQDGKCLPPIPTEVETETKIYISTPPCQLCLDF</sequence>
<dbReference type="Proteomes" id="UP001175271">
    <property type="component" value="Unassembled WGS sequence"/>
</dbReference>